<keyword evidence="1" id="KW-0472">Membrane</keyword>
<protein>
    <submittedName>
        <fullName evidence="2">Uncharacterized protein</fullName>
    </submittedName>
</protein>
<dbReference type="Proteomes" id="UP000621516">
    <property type="component" value="Unassembled WGS sequence"/>
</dbReference>
<accession>A0A8J6PYD1</accession>
<feature type="transmembrane region" description="Helical" evidence="1">
    <location>
        <begin position="48"/>
        <end position="65"/>
    </location>
</feature>
<evidence type="ECO:0000256" key="1">
    <source>
        <dbReference type="SAM" id="Phobius"/>
    </source>
</evidence>
<keyword evidence="1" id="KW-1133">Transmembrane helix</keyword>
<reference evidence="2 3" key="1">
    <citation type="journal article" date="2018" name="J. Microbiol.">
        <title>Aestuariibaculum marinum sp. nov., a marine bacterium isolated from seawater in South Korea.</title>
        <authorList>
            <person name="Choi J."/>
            <person name="Lee D."/>
            <person name="Jang J.H."/>
            <person name="Cha S."/>
            <person name="Seo T."/>
        </authorList>
    </citation>
    <scope>NUCLEOTIDE SEQUENCE [LARGE SCALE GENOMIC DNA]</scope>
    <source>
        <strain evidence="2 3">IP7</strain>
    </source>
</reference>
<organism evidence="2 3">
    <name type="scientific">Aestuariibaculum marinum</name>
    <dbReference type="NCBI Taxonomy" id="2683592"/>
    <lineage>
        <taxon>Bacteria</taxon>
        <taxon>Pseudomonadati</taxon>
        <taxon>Bacteroidota</taxon>
        <taxon>Flavobacteriia</taxon>
        <taxon>Flavobacteriales</taxon>
        <taxon>Flavobacteriaceae</taxon>
    </lineage>
</organism>
<keyword evidence="3" id="KW-1185">Reference proteome</keyword>
<evidence type="ECO:0000313" key="3">
    <source>
        <dbReference type="Proteomes" id="UP000621516"/>
    </source>
</evidence>
<keyword evidence="1" id="KW-0812">Transmembrane</keyword>
<evidence type="ECO:0000313" key="2">
    <source>
        <dbReference type="EMBL" id="MBD0823275.1"/>
    </source>
</evidence>
<name>A0A8J6PYD1_9FLAO</name>
<gene>
    <name evidence="2" type="ORF">ICJ85_04510</name>
</gene>
<dbReference type="AlphaFoldDB" id="A0A8J6PYD1"/>
<proteinExistence type="predicted"/>
<dbReference type="RefSeq" id="WP_188222591.1">
    <property type="nucleotide sequence ID" value="NZ_JACVXD010000002.1"/>
</dbReference>
<comment type="caution">
    <text evidence="2">The sequence shown here is derived from an EMBL/GenBank/DDBJ whole genome shotgun (WGS) entry which is preliminary data.</text>
</comment>
<dbReference type="EMBL" id="JACVXD010000002">
    <property type="protein sequence ID" value="MBD0823275.1"/>
    <property type="molecule type" value="Genomic_DNA"/>
</dbReference>
<sequence>MKIQNKNILASILFVLLISFVCVAEEKLPPEPSARAVSAMGTPPPGASINGGAAVVFILGLFFGVKKILSQKN</sequence>